<dbReference type="GO" id="GO:0015679">
    <property type="term" value="P:plasma membrane copper ion transport"/>
    <property type="evidence" value="ECO:0007669"/>
    <property type="project" value="TreeGrafter"/>
</dbReference>
<evidence type="ECO:0000256" key="4">
    <source>
        <dbReference type="SAM" id="SignalP"/>
    </source>
</evidence>
<dbReference type="InterPro" id="IPR058627">
    <property type="entry name" value="MdtA-like_C"/>
</dbReference>
<dbReference type="Pfam" id="PF25973">
    <property type="entry name" value="BSH_CzcB"/>
    <property type="match status" value="1"/>
</dbReference>
<dbReference type="InterPro" id="IPR051909">
    <property type="entry name" value="MFP_Cation_Efflux"/>
</dbReference>
<keyword evidence="4" id="KW-0732">Signal</keyword>
<dbReference type="InterPro" id="IPR006143">
    <property type="entry name" value="RND_pump_MFP"/>
</dbReference>
<protein>
    <submittedName>
        <fullName evidence="8">Efflux RND transporter periplasmic adaptor subunit</fullName>
    </submittedName>
</protein>
<dbReference type="Pfam" id="PF25954">
    <property type="entry name" value="Beta-barrel_RND_2"/>
    <property type="match status" value="1"/>
</dbReference>
<dbReference type="NCBIfam" id="TIGR01730">
    <property type="entry name" value="RND_mfp"/>
    <property type="match status" value="1"/>
</dbReference>
<evidence type="ECO:0000256" key="2">
    <source>
        <dbReference type="ARBA" id="ARBA00022448"/>
    </source>
</evidence>
<dbReference type="Gene3D" id="1.10.287.470">
    <property type="entry name" value="Helix hairpin bin"/>
    <property type="match status" value="1"/>
</dbReference>
<dbReference type="PANTHER" id="PTHR30097">
    <property type="entry name" value="CATION EFFLUX SYSTEM PROTEIN CUSB"/>
    <property type="match status" value="1"/>
</dbReference>
<dbReference type="FunFam" id="2.40.30.170:FF:000010">
    <property type="entry name" value="Efflux RND transporter periplasmic adaptor subunit"/>
    <property type="match status" value="1"/>
</dbReference>
<feature type="domain" description="CusB-like beta-barrel" evidence="5">
    <location>
        <begin position="219"/>
        <end position="293"/>
    </location>
</feature>
<organism evidence="8 9">
    <name type="scientific">Candidatus Pseudobacter hemicellulosilyticus</name>
    <dbReference type="NCBI Taxonomy" id="3121375"/>
    <lineage>
        <taxon>Bacteria</taxon>
        <taxon>Pseudomonadati</taxon>
        <taxon>Bacteroidota</taxon>
        <taxon>Chitinophagia</taxon>
        <taxon>Chitinophagales</taxon>
        <taxon>Chitinophagaceae</taxon>
        <taxon>Pseudobacter</taxon>
    </lineage>
</organism>
<evidence type="ECO:0000313" key="9">
    <source>
        <dbReference type="Proteomes" id="UP001220610"/>
    </source>
</evidence>
<name>A0AAJ5WKX5_9BACT</name>
<dbReference type="SUPFAM" id="SSF111369">
    <property type="entry name" value="HlyD-like secretion proteins"/>
    <property type="match status" value="1"/>
</dbReference>
<keyword evidence="3" id="KW-0175">Coiled coil</keyword>
<evidence type="ECO:0000313" key="8">
    <source>
        <dbReference type="EMBL" id="WEK33776.1"/>
    </source>
</evidence>
<dbReference type="Pfam" id="PF25967">
    <property type="entry name" value="RND-MFP_C"/>
    <property type="match status" value="1"/>
</dbReference>
<evidence type="ECO:0000256" key="1">
    <source>
        <dbReference type="ARBA" id="ARBA00009477"/>
    </source>
</evidence>
<feature type="coiled-coil region" evidence="3">
    <location>
        <begin position="112"/>
        <end position="170"/>
    </location>
</feature>
<accession>A0AAJ5WKX5</accession>
<dbReference type="PANTHER" id="PTHR30097:SF4">
    <property type="entry name" value="SLR6042 PROTEIN"/>
    <property type="match status" value="1"/>
</dbReference>
<dbReference type="Gene3D" id="2.40.30.170">
    <property type="match status" value="1"/>
</dbReference>
<proteinExistence type="inferred from homology"/>
<keyword evidence="2" id="KW-0813">Transport</keyword>
<evidence type="ECO:0000259" key="7">
    <source>
        <dbReference type="Pfam" id="PF25973"/>
    </source>
</evidence>
<dbReference type="GO" id="GO:0060003">
    <property type="term" value="P:copper ion export"/>
    <property type="evidence" value="ECO:0007669"/>
    <property type="project" value="TreeGrafter"/>
</dbReference>
<dbReference type="Proteomes" id="UP001220610">
    <property type="component" value="Chromosome"/>
</dbReference>
<reference evidence="8" key="1">
    <citation type="submission" date="2023-03" db="EMBL/GenBank/DDBJ databases">
        <title>Andean soil-derived lignocellulolytic bacterial consortium as a source of novel taxa and putative plastic-active enzymes.</title>
        <authorList>
            <person name="Diaz-Garcia L."/>
            <person name="Chuvochina M."/>
            <person name="Feuerriegel G."/>
            <person name="Bunk B."/>
            <person name="Sproer C."/>
            <person name="Streit W.R."/>
            <person name="Rodriguez L.M."/>
            <person name="Overmann J."/>
            <person name="Jimenez D.J."/>
        </authorList>
    </citation>
    <scope>NUCLEOTIDE SEQUENCE</scope>
    <source>
        <strain evidence="8">MAG 7</strain>
    </source>
</reference>
<comment type="similarity">
    <text evidence="1">Belongs to the membrane fusion protein (MFP) (TC 8.A.1) family.</text>
</comment>
<dbReference type="EMBL" id="CP119311">
    <property type="protein sequence ID" value="WEK33776.1"/>
    <property type="molecule type" value="Genomic_DNA"/>
</dbReference>
<feature type="signal peptide" evidence="4">
    <location>
        <begin position="1"/>
        <end position="35"/>
    </location>
</feature>
<dbReference type="PROSITE" id="PS51257">
    <property type="entry name" value="PROKAR_LIPOPROTEIN"/>
    <property type="match status" value="1"/>
</dbReference>
<dbReference type="GO" id="GO:0030313">
    <property type="term" value="C:cell envelope"/>
    <property type="evidence" value="ECO:0007669"/>
    <property type="project" value="TreeGrafter"/>
</dbReference>
<dbReference type="AlphaFoldDB" id="A0AAJ5WKX5"/>
<gene>
    <name evidence="8" type="ORF">P0Y53_14890</name>
</gene>
<feature type="domain" description="Multidrug resistance protein MdtA-like C-terminal permuted SH3" evidence="6">
    <location>
        <begin position="313"/>
        <end position="358"/>
    </location>
</feature>
<sequence>MVYKQLSALISLPVLAVFALSGLLAACTASPVAEAGNDNNALQELISKVKMDTATMHPLQDQLLLTGKVVPDEDKQIRIYPLVSGIVRKVHVHSGWAVKKGEVLAELVSSEMAGYNSDLSTAEAAMANARRQLSVTEDLFNSGLASAKELEESRNDLKRISSEAEKAAQVLQINGGDRHASYRIKTPLDGFVIDKRVTEHMQLRPDNNEPLFVVADIRNVWAMVNIYESDISFIHQGDSVHITTLSYPDKIFYGIIDKIYQMLDPETKTMRARINIRNQDLLLKPEMFVTANVQVVHREQRVSIDAGALIFDNNRYYVVLSSPRDSLQIRPVEVSEKMGNRAYISQGLQAGEKVVASRQLYFYEALKQ</sequence>
<dbReference type="GO" id="GO:0022857">
    <property type="term" value="F:transmembrane transporter activity"/>
    <property type="evidence" value="ECO:0007669"/>
    <property type="project" value="InterPro"/>
</dbReference>
<evidence type="ECO:0000256" key="3">
    <source>
        <dbReference type="SAM" id="Coils"/>
    </source>
</evidence>
<evidence type="ECO:0000259" key="5">
    <source>
        <dbReference type="Pfam" id="PF25954"/>
    </source>
</evidence>
<dbReference type="InterPro" id="IPR058647">
    <property type="entry name" value="BSH_CzcB-like"/>
</dbReference>
<dbReference type="Gene3D" id="2.40.420.20">
    <property type="match status" value="1"/>
</dbReference>
<dbReference type="InterPro" id="IPR058792">
    <property type="entry name" value="Beta-barrel_RND_2"/>
</dbReference>
<dbReference type="GO" id="GO:0016020">
    <property type="term" value="C:membrane"/>
    <property type="evidence" value="ECO:0007669"/>
    <property type="project" value="InterPro"/>
</dbReference>
<feature type="chain" id="PRO_5042578357" evidence="4">
    <location>
        <begin position="36"/>
        <end position="368"/>
    </location>
</feature>
<evidence type="ECO:0000259" key="6">
    <source>
        <dbReference type="Pfam" id="PF25967"/>
    </source>
</evidence>
<feature type="domain" description="CzcB-like barrel-sandwich hybrid" evidence="7">
    <location>
        <begin position="77"/>
        <end position="216"/>
    </location>
</feature>